<feature type="transmembrane region" description="Helical" evidence="2">
    <location>
        <begin position="55"/>
        <end position="76"/>
    </location>
</feature>
<reference evidence="3 4" key="1">
    <citation type="submission" date="2024-09" db="EMBL/GenBank/DDBJ databases">
        <authorList>
            <person name="Sun Q."/>
            <person name="Mori K."/>
        </authorList>
    </citation>
    <scope>NUCLEOTIDE SEQUENCE [LARGE SCALE GENOMIC DNA]</scope>
    <source>
        <strain evidence="3 4">JCM 10918</strain>
    </source>
</reference>
<keyword evidence="4" id="KW-1185">Reference proteome</keyword>
<feature type="region of interest" description="Disordered" evidence="1">
    <location>
        <begin position="83"/>
        <end position="117"/>
    </location>
</feature>
<keyword evidence="2" id="KW-0812">Transmembrane</keyword>
<keyword evidence="2" id="KW-1133">Transmembrane helix</keyword>
<accession>A0ABV5VMN8</accession>
<evidence type="ECO:0000256" key="2">
    <source>
        <dbReference type="SAM" id="Phobius"/>
    </source>
</evidence>
<sequence length="323" mass="33535">MPHDQFNDPDSAGDAFEARLSSALRDTGGSFDADRAGLVAAGAARGQRLKRRRQAAVFGAVTATVAAAVVGGVLVLPGSDGDAVAGQPAASGTSTAQGAPGTSAEPSPASTATPAGVTEEQMLSTLKKLLPHGTVTGESGRGSDAPPENSPVASVVFDDGKGPAAIEVAIGRVQPGTEDARQAVQCPDKVYVQFDNCSTHRLPDGSAIMVFQGYEYPDRREDTKHWFAELVTPTGQRVSVMEWNAAAEKGAPVSRPTPPLSPAALTELAAAPQWRSLVDAMPQKPVRPSTSPERPGAPVRSTLASLLPKRSSHLECWVVCTVW</sequence>
<comment type="caution">
    <text evidence="3">The sequence shown here is derived from an EMBL/GenBank/DDBJ whole genome shotgun (WGS) entry which is preliminary data.</text>
</comment>
<organism evidence="3 4">
    <name type="scientific">Streptomyces thermocoprophilus</name>
    <dbReference type="NCBI Taxonomy" id="78356"/>
    <lineage>
        <taxon>Bacteria</taxon>
        <taxon>Bacillati</taxon>
        <taxon>Actinomycetota</taxon>
        <taxon>Actinomycetes</taxon>
        <taxon>Kitasatosporales</taxon>
        <taxon>Streptomycetaceae</taxon>
        <taxon>Streptomyces</taxon>
    </lineage>
</organism>
<dbReference type="RefSeq" id="WP_385860210.1">
    <property type="nucleotide sequence ID" value="NZ_JBHMAR010000069.1"/>
</dbReference>
<evidence type="ECO:0000256" key="1">
    <source>
        <dbReference type="SAM" id="MobiDB-lite"/>
    </source>
</evidence>
<dbReference type="EMBL" id="JBHMAR010000069">
    <property type="protein sequence ID" value="MFB9739081.1"/>
    <property type="molecule type" value="Genomic_DNA"/>
</dbReference>
<feature type="region of interest" description="Disordered" evidence="1">
    <location>
        <begin position="132"/>
        <end position="158"/>
    </location>
</feature>
<protein>
    <submittedName>
        <fullName evidence="3">Uncharacterized protein</fullName>
    </submittedName>
</protein>
<evidence type="ECO:0000313" key="4">
    <source>
        <dbReference type="Proteomes" id="UP001589703"/>
    </source>
</evidence>
<proteinExistence type="predicted"/>
<dbReference type="Proteomes" id="UP001589703">
    <property type="component" value="Unassembled WGS sequence"/>
</dbReference>
<evidence type="ECO:0000313" key="3">
    <source>
        <dbReference type="EMBL" id="MFB9739081.1"/>
    </source>
</evidence>
<gene>
    <name evidence="3" type="ORF">ACFFRO_28860</name>
</gene>
<keyword evidence="2" id="KW-0472">Membrane</keyword>
<feature type="compositionally biased region" description="Low complexity" evidence="1">
    <location>
        <begin position="98"/>
        <end position="116"/>
    </location>
</feature>
<name>A0ABV5VMN8_9ACTN</name>